<keyword evidence="3" id="KW-0862">Zinc</keyword>
<feature type="region of interest" description="Disordered" evidence="6">
    <location>
        <begin position="96"/>
        <end position="134"/>
    </location>
</feature>
<keyword evidence="8" id="KW-1185">Reference proteome</keyword>
<dbReference type="Pfam" id="PF12596">
    <property type="entry name" value="Tnp_P_element_C"/>
    <property type="match status" value="1"/>
</dbReference>
<dbReference type="VEuPathDB" id="VectorBase:AALB20_034248"/>
<keyword evidence="4" id="KW-0238">DNA-binding</keyword>
<dbReference type="PROSITE" id="PS50950">
    <property type="entry name" value="ZF_THAP"/>
    <property type="match status" value="1"/>
</dbReference>
<dbReference type="GO" id="GO:0008270">
    <property type="term" value="F:zinc ion binding"/>
    <property type="evidence" value="ECO:0007669"/>
    <property type="project" value="UniProtKB-KW"/>
</dbReference>
<dbReference type="InterPro" id="IPR006612">
    <property type="entry name" value="THAP_Znf"/>
</dbReference>
<reference evidence="7" key="2">
    <citation type="submission" date="2022-08" db="UniProtKB">
        <authorList>
            <consortium name="EnsemblMetazoa"/>
        </authorList>
    </citation>
    <scope>IDENTIFICATION</scope>
    <source>
        <strain evidence="7">STECLA/ALBI9_A</strain>
    </source>
</reference>
<keyword evidence="1" id="KW-0479">Metal-binding</keyword>
<dbReference type="Pfam" id="PF05485">
    <property type="entry name" value="THAP"/>
    <property type="match status" value="1"/>
</dbReference>
<keyword evidence="2" id="KW-0863">Zinc-finger</keyword>
<evidence type="ECO:0000256" key="6">
    <source>
        <dbReference type="SAM" id="MobiDB-lite"/>
    </source>
</evidence>
<feature type="coiled-coil region" evidence="5">
    <location>
        <begin position="160"/>
        <end position="215"/>
    </location>
</feature>
<evidence type="ECO:0000313" key="7">
    <source>
        <dbReference type="EnsemblMetazoa" id="AALB001999-PA"/>
    </source>
</evidence>
<evidence type="ECO:0000256" key="1">
    <source>
        <dbReference type="ARBA" id="ARBA00022723"/>
    </source>
</evidence>
<evidence type="ECO:0000256" key="5">
    <source>
        <dbReference type="SAM" id="Coils"/>
    </source>
</evidence>
<dbReference type="VEuPathDB" id="VectorBase:AALB001999"/>
<evidence type="ECO:0000313" key="8">
    <source>
        <dbReference type="Proteomes" id="UP000069272"/>
    </source>
</evidence>
<dbReference type="InterPro" id="IPR048365">
    <property type="entry name" value="TNP-like_RNaseH_N"/>
</dbReference>
<proteinExistence type="predicted"/>
<evidence type="ECO:0000256" key="3">
    <source>
        <dbReference type="ARBA" id="ARBA00022833"/>
    </source>
</evidence>
<dbReference type="SMART" id="SM00692">
    <property type="entry name" value="DM3"/>
    <property type="match status" value="1"/>
</dbReference>
<dbReference type="SMART" id="SM00980">
    <property type="entry name" value="THAP"/>
    <property type="match status" value="1"/>
</dbReference>
<dbReference type="InterPro" id="IPR052224">
    <property type="entry name" value="THAP_domain_protein"/>
</dbReference>
<reference evidence="7 8" key="1">
    <citation type="journal article" date="2017" name="G3 (Bethesda)">
        <title>The Physical Genome Mapping of Anopheles albimanus Corrected Scaffold Misassemblies and Identified Interarm Rearrangements in Genus Anopheles.</title>
        <authorList>
            <person name="Artemov G.N."/>
            <person name="Peery A.N."/>
            <person name="Jiang X."/>
            <person name="Tu Z."/>
            <person name="Stegniy V.N."/>
            <person name="Sharakhova M.V."/>
            <person name="Sharakhov I.V."/>
        </authorList>
    </citation>
    <scope>NUCLEOTIDE SEQUENCE [LARGE SCALE GENOMIC DNA]</scope>
    <source>
        <strain evidence="7 8">ALBI9_A</strain>
    </source>
</reference>
<dbReference type="STRING" id="7167.A0A182F698"/>
<keyword evidence="5" id="KW-0175">Coiled coil</keyword>
<evidence type="ECO:0000256" key="2">
    <source>
        <dbReference type="ARBA" id="ARBA00022771"/>
    </source>
</evidence>
<accession>A0A182F698</accession>
<sequence>MPYKSCSASFCKNNTLYCRKRKIEVLFHNFPPESELNKQWVKFCKPSERWRQSKNSVICSDHFNTEDYQMEISPSAKVHPNLKRLKLSAVPSVVKKYPTPKKPNTKEQLVEEKVDEEPDPLHAPIVEPQSDLDSDATTVSALEVDDYTDLEFINVNDVELDQANKRIIALKLENKQLAEANEQLTGKINRFIILNEKLKAEIKRNKEELVKMRTSQIDTSKIAPIIKSKLSSSLSYNQLDIILNLKKWVRWTMDEVSSALTLRHFSKRAYKYLAIDLNYPLPSLSTLQRHAKTVNLKQGILEDVINMIGRFTRTFTRKGKECVLSFDVLKVSKMMEYDIAADEIVGPLNYMQVVMARSLFQKWKQPVYIGFDRKITKEMIISLIRKLHEKELNVVAIICTNASTNIGCWRELGIQNCARPFFKHPVTNKYVYIIPDSSLLLKQIRNWLLDYGFVYKGNTITADVLYDLVTKGEMAELPPCFTLSKSHFEMTSHDRRNVRKATELLSRTTAIALRQYYPDDSEAKNIADIIEIIALWFRISNPQSSFDELDDNKPYIGIEKQFSALDKMHDFILSMRVVGTSKLQMFQKSVLMQITGVKMLFVNMHEKHQIQALFTRKLNHDVLENFFAQIKQVDEMYDHPSPMKCLHRIRMMLFGKPPPVLHNPSYDDPELEQDNHALSEENFITGTLYSSSDITLESTELEAPANFDDYLNSELSEMISTASCTAADLLERESDAFEFIVGFIANKFSTEFPELDLGTYKLNINSDHDYSHSADLQRHSSDGKIFVPSDKFLKQCNEMEEIFKNTYPNGIFKSTQKTVKKCFRSIESEIPEIPASIIKEFVMLRVHARVRYINKIIANEKTVQAKRKSALLRRAKKFRTSIII</sequence>
<dbReference type="SUPFAM" id="SSF57716">
    <property type="entry name" value="Glucocorticoid receptor-like (DNA-binding domain)"/>
    <property type="match status" value="1"/>
</dbReference>
<dbReference type="PANTHER" id="PTHR46927:SF3">
    <property type="entry name" value="THAP-TYPE DOMAIN-CONTAINING PROTEIN"/>
    <property type="match status" value="1"/>
</dbReference>
<dbReference type="Pfam" id="PF21787">
    <property type="entry name" value="TNP-like_RNaseH_N"/>
    <property type="match status" value="1"/>
</dbReference>
<organism evidence="7 8">
    <name type="scientific">Anopheles albimanus</name>
    <name type="common">New world malaria mosquito</name>
    <dbReference type="NCBI Taxonomy" id="7167"/>
    <lineage>
        <taxon>Eukaryota</taxon>
        <taxon>Metazoa</taxon>
        <taxon>Ecdysozoa</taxon>
        <taxon>Arthropoda</taxon>
        <taxon>Hexapoda</taxon>
        <taxon>Insecta</taxon>
        <taxon>Pterygota</taxon>
        <taxon>Neoptera</taxon>
        <taxon>Endopterygota</taxon>
        <taxon>Diptera</taxon>
        <taxon>Nematocera</taxon>
        <taxon>Culicoidea</taxon>
        <taxon>Culicidae</taxon>
        <taxon>Anophelinae</taxon>
        <taxon>Anopheles</taxon>
    </lineage>
</organism>
<protein>
    <submittedName>
        <fullName evidence="7">Uncharacterized protein</fullName>
    </submittedName>
</protein>
<dbReference type="PANTHER" id="PTHR46927">
    <property type="entry name" value="AGAP005574-PA"/>
    <property type="match status" value="1"/>
</dbReference>
<dbReference type="Proteomes" id="UP000069272">
    <property type="component" value="Chromosome 2L"/>
</dbReference>
<evidence type="ECO:0000256" key="4">
    <source>
        <dbReference type="ARBA" id="ARBA00023125"/>
    </source>
</evidence>
<dbReference type="InterPro" id="IPR038441">
    <property type="entry name" value="THAP_Znf_sf"/>
</dbReference>
<dbReference type="AlphaFoldDB" id="A0A182F698"/>
<dbReference type="GO" id="GO:0003677">
    <property type="term" value="F:DNA binding"/>
    <property type="evidence" value="ECO:0007669"/>
    <property type="project" value="UniProtKB-UniRule"/>
</dbReference>
<dbReference type="EnsemblMetazoa" id="AALB001999-RA">
    <property type="protein sequence ID" value="AALB001999-PA"/>
    <property type="gene ID" value="AALB001999"/>
</dbReference>
<name>A0A182F698_ANOAL</name>
<dbReference type="InterPro" id="IPR022242">
    <property type="entry name" value="TNP-like_C"/>
</dbReference>
<dbReference type="Gene3D" id="6.20.210.20">
    <property type="entry name" value="THAP domain"/>
    <property type="match status" value="1"/>
</dbReference>